<organism evidence="2 3">
    <name type="scientific">Pantoea latae</name>
    <dbReference type="NCBI Taxonomy" id="1964541"/>
    <lineage>
        <taxon>Bacteria</taxon>
        <taxon>Pseudomonadati</taxon>
        <taxon>Pseudomonadota</taxon>
        <taxon>Gammaproteobacteria</taxon>
        <taxon>Enterobacterales</taxon>
        <taxon>Erwiniaceae</taxon>
        <taxon>Pantoea</taxon>
    </lineage>
</organism>
<gene>
    <name evidence="2" type="ORF">B2J69_20325</name>
</gene>
<protein>
    <submittedName>
        <fullName evidence="2">Uncharacterized protein</fullName>
    </submittedName>
</protein>
<feature type="transmembrane region" description="Helical" evidence="1">
    <location>
        <begin position="181"/>
        <end position="199"/>
    </location>
</feature>
<evidence type="ECO:0000256" key="1">
    <source>
        <dbReference type="SAM" id="Phobius"/>
    </source>
</evidence>
<name>A0A1V9D9U3_9GAMM</name>
<accession>A0A1V9D9U3</accession>
<keyword evidence="1" id="KW-1133">Transmembrane helix</keyword>
<sequence length="228" mass="25472">MRIEKADEPFLHTFFGDAATAIAPGSAQAEDLRQALLSARAQRMAEVEGDWKRNALFLALFVFLYGALGASLTLDLATHSTGHKSLDYALQAVPVLIAFSGFFLSLLFLFVTRSSARRLQNWERAIVLLEKYSGGNLYKQILDLGARTTHYSFSAINVALALFICLTWVVMYNFFTFTTSGVIGSVISLFITTMTYVILDIQLLKPHRLDHEEPAGLEKEPEKKQDDK</sequence>
<reference evidence="2 3" key="1">
    <citation type="submission" date="2017-02" db="EMBL/GenBank/DDBJ databases">
        <title>Whole genome shotgun sequence of Pantoea agglomerans strain AS1 isolated from a cycad, Zamia floridana in Central Florida, USA.</title>
        <authorList>
            <person name="Lata P."/>
            <person name="Govindarajan S."/>
            <person name="Qi F."/>
            <person name="Li J.-L."/>
            <person name="Maurya S.K."/>
            <person name="Sahoo M.K."/>
        </authorList>
    </citation>
    <scope>NUCLEOTIDE SEQUENCE [LARGE SCALE GENOMIC DNA]</scope>
    <source>
        <strain evidence="2 3">AS1</strain>
    </source>
</reference>
<dbReference type="Proteomes" id="UP000192769">
    <property type="component" value="Unassembled WGS sequence"/>
</dbReference>
<feature type="transmembrane region" description="Helical" evidence="1">
    <location>
        <begin position="155"/>
        <end position="175"/>
    </location>
</feature>
<feature type="transmembrane region" description="Helical" evidence="1">
    <location>
        <begin position="88"/>
        <end position="111"/>
    </location>
</feature>
<dbReference type="InterPro" id="IPR056918">
    <property type="entry name" value="8xMP"/>
</dbReference>
<dbReference type="Pfam" id="PF24838">
    <property type="entry name" value="8xMP"/>
    <property type="match status" value="1"/>
</dbReference>
<keyword evidence="1" id="KW-0812">Transmembrane</keyword>
<keyword evidence="3" id="KW-1185">Reference proteome</keyword>
<dbReference type="RefSeq" id="WP_081141759.1">
    <property type="nucleotide sequence ID" value="NZ_MWUE01000033.1"/>
</dbReference>
<comment type="caution">
    <text evidence="2">The sequence shown here is derived from an EMBL/GenBank/DDBJ whole genome shotgun (WGS) entry which is preliminary data.</text>
</comment>
<keyword evidence="1" id="KW-0472">Membrane</keyword>
<dbReference type="AlphaFoldDB" id="A0A1V9D9U3"/>
<dbReference type="EMBL" id="MWUE01000033">
    <property type="protein sequence ID" value="OQP30589.1"/>
    <property type="molecule type" value="Genomic_DNA"/>
</dbReference>
<feature type="transmembrane region" description="Helical" evidence="1">
    <location>
        <begin position="55"/>
        <end position="76"/>
    </location>
</feature>
<evidence type="ECO:0000313" key="2">
    <source>
        <dbReference type="EMBL" id="OQP30589.1"/>
    </source>
</evidence>
<evidence type="ECO:0000313" key="3">
    <source>
        <dbReference type="Proteomes" id="UP000192769"/>
    </source>
</evidence>
<proteinExistence type="predicted"/>